<accession>A0ABQ5CP42</accession>
<name>A0ABQ5CP42_9ASTR</name>
<dbReference type="EMBL" id="BQNB010014401">
    <property type="protein sequence ID" value="GJT27718.1"/>
    <property type="molecule type" value="Genomic_DNA"/>
</dbReference>
<evidence type="ECO:0000313" key="2">
    <source>
        <dbReference type="Proteomes" id="UP001151760"/>
    </source>
</evidence>
<proteinExistence type="predicted"/>
<sequence>SHGALDLGFKVLWSKHEGTDKVLEGTAQEYVSTTEGKLIVHIFNHLHAPLEEKCSHVAYLHKTPIG</sequence>
<feature type="non-terminal residue" evidence="1">
    <location>
        <position position="1"/>
    </location>
</feature>
<keyword evidence="2" id="KW-1185">Reference proteome</keyword>
<evidence type="ECO:0000313" key="1">
    <source>
        <dbReference type="EMBL" id="GJT27718.1"/>
    </source>
</evidence>
<protein>
    <submittedName>
        <fullName evidence="1">Uncharacterized protein</fullName>
    </submittedName>
</protein>
<reference evidence="1" key="2">
    <citation type="submission" date="2022-01" db="EMBL/GenBank/DDBJ databases">
        <authorList>
            <person name="Yamashiro T."/>
            <person name="Shiraishi A."/>
            <person name="Satake H."/>
            <person name="Nakayama K."/>
        </authorList>
    </citation>
    <scope>NUCLEOTIDE SEQUENCE</scope>
</reference>
<comment type="caution">
    <text evidence="1">The sequence shown here is derived from an EMBL/GenBank/DDBJ whole genome shotgun (WGS) entry which is preliminary data.</text>
</comment>
<gene>
    <name evidence="1" type="ORF">Tco_0907993</name>
</gene>
<organism evidence="1 2">
    <name type="scientific">Tanacetum coccineum</name>
    <dbReference type="NCBI Taxonomy" id="301880"/>
    <lineage>
        <taxon>Eukaryota</taxon>
        <taxon>Viridiplantae</taxon>
        <taxon>Streptophyta</taxon>
        <taxon>Embryophyta</taxon>
        <taxon>Tracheophyta</taxon>
        <taxon>Spermatophyta</taxon>
        <taxon>Magnoliopsida</taxon>
        <taxon>eudicotyledons</taxon>
        <taxon>Gunneridae</taxon>
        <taxon>Pentapetalae</taxon>
        <taxon>asterids</taxon>
        <taxon>campanulids</taxon>
        <taxon>Asterales</taxon>
        <taxon>Asteraceae</taxon>
        <taxon>Asteroideae</taxon>
        <taxon>Anthemideae</taxon>
        <taxon>Anthemidinae</taxon>
        <taxon>Tanacetum</taxon>
    </lineage>
</organism>
<reference evidence="1" key="1">
    <citation type="journal article" date="2022" name="Int. J. Mol. Sci.">
        <title>Draft Genome of Tanacetum Coccineum: Genomic Comparison of Closely Related Tanacetum-Family Plants.</title>
        <authorList>
            <person name="Yamashiro T."/>
            <person name="Shiraishi A."/>
            <person name="Nakayama K."/>
            <person name="Satake H."/>
        </authorList>
    </citation>
    <scope>NUCLEOTIDE SEQUENCE</scope>
</reference>
<dbReference type="Proteomes" id="UP001151760">
    <property type="component" value="Unassembled WGS sequence"/>
</dbReference>